<dbReference type="Proteomes" id="UP001148313">
    <property type="component" value="Unassembled WGS sequence"/>
</dbReference>
<keyword evidence="1" id="KW-0560">Oxidoreductase</keyword>
<dbReference type="InterPro" id="IPR001509">
    <property type="entry name" value="Epimerase_deHydtase"/>
</dbReference>
<gene>
    <name evidence="5" type="ORF">OOZ53_19620</name>
</gene>
<comment type="similarity">
    <text evidence="2">Belongs to the NAD(P)-dependent epimerase/dehydratase family. Dihydroflavonol-4-reductase subfamily.</text>
</comment>
<proteinExistence type="inferred from homology"/>
<dbReference type="Gene3D" id="3.40.50.720">
    <property type="entry name" value="NAD(P)-binding Rossmann-like Domain"/>
    <property type="match status" value="1"/>
</dbReference>
<evidence type="ECO:0000256" key="2">
    <source>
        <dbReference type="ARBA" id="ARBA00023445"/>
    </source>
</evidence>
<dbReference type="RefSeq" id="WP_271091419.1">
    <property type="nucleotide sequence ID" value="NZ_JAPJZH010000014.1"/>
</dbReference>
<dbReference type="SUPFAM" id="SSF51735">
    <property type="entry name" value="NAD(P)-binding Rossmann-fold domains"/>
    <property type="match status" value="1"/>
</dbReference>
<keyword evidence="6" id="KW-1185">Reference proteome</keyword>
<reference evidence="5" key="1">
    <citation type="submission" date="2022-11" db="EMBL/GenBank/DDBJ databases">
        <title>Hoeflea poritis sp. nov., isolated from scleractinian coral Porites lutea.</title>
        <authorList>
            <person name="Zhang G."/>
            <person name="Wei Q."/>
            <person name="Cai L."/>
        </authorList>
    </citation>
    <scope>NUCLEOTIDE SEQUENCE</scope>
    <source>
        <strain evidence="5">E7-10</strain>
    </source>
</reference>
<feature type="domain" description="NAD-dependent epimerase/dehydratase" evidence="4">
    <location>
        <begin position="7"/>
        <end position="251"/>
    </location>
</feature>
<sequence length="344" mass="37732">MTAEKTIFVTGASGFIAEHIILKALEAGHYVRGSVRDRKKIETVRNALSTHLSDPKSALERLDFVELDLSNDNGWDEAMNGVDALIHPASPFPFVQPKDPNEVIGPAVEGALRALRAAKAGGVRRVVLTSSGYAMIEKDLEPGKTEYDEDDWSDPNNPVSTPYSRSKTLAEKAAWDYVAETAPAIDLTVINPGLVLGPPLDKELSTSIKVIKRLLDGRDPALPHFGFPVVDVRDVAEAHLRALDTPETIGKRIIVAEDFMWFVDMATAIKAAFPDRKIVTRVAPNWLIRILALFDAEIRPIAPVLGVRRMASNRRAKKLLGLDFIEARESAVESARFLITNGIA</sequence>
<evidence type="ECO:0000259" key="4">
    <source>
        <dbReference type="Pfam" id="PF01370"/>
    </source>
</evidence>
<feature type="region of interest" description="Disordered" evidence="3">
    <location>
        <begin position="142"/>
        <end position="164"/>
    </location>
</feature>
<dbReference type="EMBL" id="JAPJZH010000014">
    <property type="protein sequence ID" value="MDA4847580.1"/>
    <property type="molecule type" value="Genomic_DNA"/>
</dbReference>
<feature type="compositionally biased region" description="Polar residues" evidence="3">
    <location>
        <begin position="154"/>
        <end position="164"/>
    </location>
</feature>
<evidence type="ECO:0000256" key="1">
    <source>
        <dbReference type="ARBA" id="ARBA00023002"/>
    </source>
</evidence>
<evidence type="ECO:0000256" key="3">
    <source>
        <dbReference type="SAM" id="MobiDB-lite"/>
    </source>
</evidence>
<comment type="caution">
    <text evidence="5">The sequence shown here is derived from an EMBL/GenBank/DDBJ whole genome shotgun (WGS) entry which is preliminary data.</text>
</comment>
<evidence type="ECO:0000313" key="6">
    <source>
        <dbReference type="Proteomes" id="UP001148313"/>
    </source>
</evidence>
<protein>
    <submittedName>
        <fullName evidence="5">Aldehyde reductase</fullName>
    </submittedName>
</protein>
<name>A0ABT4VS89_9HYPH</name>
<dbReference type="Pfam" id="PF01370">
    <property type="entry name" value="Epimerase"/>
    <property type="match status" value="1"/>
</dbReference>
<dbReference type="PANTHER" id="PTHR10366:SF564">
    <property type="entry name" value="STEROL-4-ALPHA-CARBOXYLATE 3-DEHYDROGENASE, DECARBOXYLATING"/>
    <property type="match status" value="1"/>
</dbReference>
<dbReference type="InterPro" id="IPR036291">
    <property type="entry name" value="NAD(P)-bd_dom_sf"/>
</dbReference>
<dbReference type="InterPro" id="IPR050425">
    <property type="entry name" value="NAD(P)_dehydrat-like"/>
</dbReference>
<accession>A0ABT4VS89</accession>
<dbReference type="CDD" id="cd05227">
    <property type="entry name" value="AR_SDR_e"/>
    <property type="match status" value="1"/>
</dbReference>
<evidence type="ECO:0000313" key="5">
    <source>
        <dbReference type="EMBL" id="MDA4847580.1"/>
    </source>
</evidence>
<organism evidence="5 6">
    <name type="scientific">Hoeflea poritis</name>
    <dbReference type="NCBI Taxonomy" id="2993659"/>
    <lineage>
        <taxon>Bacteria</taxon>
        <taxon>Pseudomonadati</taxon>
        <taxon>Pseudomonadota</taxon>
        <taxon>Alphaproteobacteria</taxon>
        <taxon>Hyphomicrobiales</taxon>
        <taxon>Rhizobiaceae</taxon>
        <taxon>Hoeflea</taxon>
    </lineage>
</organism>
<dbReference type="PANTHER" id="PTHR10366">
    <property type="entry name" value="NAD DEPENDENT EPIMERASE/DEHYDRATASE"/>
    <property type="match status" value="1"/>
</dbReference>